<sequence length="133" mass="15328">MKKAFAKYLFPLFILLLGGFINLYADSQETSLAENACYLQNLENQHSYASFNRMQLGLEKRHCAEIDIEEQEEREEEVASHSFSLKYGSFLTANFFDPSWGQLFLESNTNCGLSQPKSASSLKKHVRFQVFRI</sequence>
<dbReference type="Proteomes" id="UP000266067">
    <property type="component" value="Unassembled WGS sequence"/>
</dbReference>
<dbReference type="AlphaFoldDB" id="A0A3A1N5F9"/>
<organism evidence="1 2">
    <name type="scientific">Flagellimonas lutimaris</name>
    <dbReference type="NCBI Taxonomy" id="475082"/>
    <lineage>
        <taxon>Bacteria</taxon>
        <taxon>Pseudomonadati</taxon>
        <taxon>Bacteroidota</taxon>
        <taxon>Flavobacteriia</taxon>
        <taxon>Flavobacteriales</taxon>
        <taxon>Flavobacteriaceae</taxon>
        <taxon>Flagellimonas</taxon>
    </lineage>
</organism>
<dbReference type="RefSeq" id="WP_119608130.1">
    <property type="nucleotide sequence ID" value="NZ_QXFH01000072.1"/>
</dbReference>
<dbReference type="EMBL" id="QXFH01000072">
    <property type="protein sequence ID" value="RIV32865.1"/>
    <property type="molecule type" value="Genomic_DNA"/>
</dbReference>
<gene>
    <name evidence="1" type="ORF">D2V08_10570</name>
</gene>
<evidence type="ECO:0000313" key="2">
    <source>
        <dbReference type="Proteomes" id="UP000266067"/>
    </source>
</evidence>
<protein>
    <submittedName>
        <fullName evidence="1">Uncharacterized protein</fullName>
    </submittedName>
</protein>
<reference evidence="1 2" key="1">
    <citation type="submission" date="2018-08" db="EMBL/GenBank/DDBJ databases">
        <title>Proposal of Muricauda 72 sp.nov. and Muricauda NH166 sp.nov., isolated from seawater.</title>
        <authorList>
            <person name="Cheng H."/>
            <person name="Wu Y.-H."/>
            <person name="Guo L.-L."/>
            <person name="Xu X.-W."/>
        </authorList>
    </citation>
    <scope>NUCLEOTIDE SEQUENCE [LARGE SCALE GENOMIC DNA]</scope>
    <source>
        <strain evidence="1 2">KCTC 22173</strain>
    </source>
</reference>
<keyword evidence="2" id="KW-1185">Reference proteome</keyword>
<dbReference type="OrthoDB" id="1438726at2"/>
<proteinExistence type="predicted"/>
<accession>A0A3A1N5F9</accession>
<name>A0A3A1N5F9_9FLAO</name>
<comment type="caution">
    <text evidence="1">The sequence shown here is derived from an EMBL/GenBank/DDBJ whole genome shotgun (WGS) entry which is preliminary data.</text>
</comment>
<evidence type="ECO:0000313" key="1">
    <source>
        <dbReference type="EMBL" id="RIV32865.1"/>
    </source>
</evidence>